<dbReference type="GO" id="GO:0031514">
    <property type="term" value="C:motile cilium"/>
    <property type="evidence" value="ECO:0007669"/>
    <property type="project" value="TreeGrafter"/>
</dbReference>
<organism evidence="3 4">
    <name type="scientific">Dibothriocephalus latus</name>
    <name type="common">Fish tapeworm</name>
    <name type="synonym">Diphyllobothrium latum</name>
    <dbReference type="NCBI Taxonomy" id="60516"/>
    <lineage>
        <taxon>Eukaryota</taxon>
        <taxon>Metazoa</taxon>
        <taxon>Spiralia</taxon>
        <taxon>Lophotrochozoa</taxon>
        <taxon>Platyhelminthes</taxon>
        <taxon>Cestoda</taxon>
        <taxon>Eucestoda</taxon>
        <taxon>Diphyllobothriidea</taxon>
        <taxon>Diphyllobothriidae</taxon>
        <taxon>Dibothriocephalus</taxon>
    </lineage>
</organism>
<keyword evidence="4" id="KW-1185">Reference proteome</keyword>
<evidence type="ECO:0000256" key="1">
    <source>
        <dbReference type="ARBA" id="ARBA00022737"/>
    </source>
</evidence>
<keyword evidence="2" id="KW-0802">TPR repeat</keyword>
<evidence type="ECO:0000313" key="4">
    <source>
        <dbReference type="Proteomes" id="UP000281553"/>
    </source>
</evidence>
<evidence type="ECO:0000256" key="2">
    <source>
        <dbReference type="ARBA" id="ARBA00022803"/>
    </source>
</evidence>
<dbReference type="Proteomes" id="UP000281553">
    <property type="component" value="Unassembled WGS sequence"/>
</dbReference>
<evidence type="ECO:0000313" key="3">
    <source>
        <dbReference type="EMBL" id="VDN13377.1"/>
    </source>
</evidence>
<reference evidence="3 4" key="1">
    <citation type="submission" date="2018-11" db="EMBL/GenBank/DDBJ databases">
        <authorList>
            <consortium name="Pathogen Informatics"/>
        </authorList>
    </citation>
    <scope>NUCLEOTIDE SEQUENCE [LARGE SCALE GENOMIC DNA]</scope>
</reference>
<dbReference type="OrthoDB" id="10262375at2759"/>
<dbReference type="PANTHER" id="PTHR44314">
    <property type="entry name" value="CILIA- AND FLAGELLA-ASSOCIATED PROTEIN 70"/>
    <property type="match status" value="1"/>
</dbReference>
<gene>
    <name evidence="3" type="ORF">DILT_LOCUS9208</name>
</gene>
<keyword evidence="1" id="KW-0677">Repeat</keyword>
<protein>
    <submittedName>
        <fullName evidence="3">Uncharacterized protein</fullName>
    </submittedName>
</protein>
<dbReference type="GO" id="GO:0003341">
    <property type="term" value="P:cilium movement"/>
    <property type="evidence" value="ECO:0007669"/>
    <property type="project" value="TreeGrafter"/>
</dbReference>
<name>A0A3P7LP05_DIBLA</name>
<dbReference type="EMBL" id="UYRU01056240">
    <property type="protein sequence ID" value="VDN13377.1"/>
    <property type="molecule type" value="Genomic_DNA"/>
</dbReference>
<dbReference type="AlphaFoldDB" id="A0A3P7LP05"/>
<dbReference type="PANTHER" id="PTHR44314:SF1">
    <property type="entry name" value="CILIA- AND FLAGELLA-ASSOCIATED PROTEIN 70"/>
    <property type="match status" value="1"/>
</dbReference>
<accession>A0A3P7LP05</accession>
<dbReference type="GO" id="GO:0060271">
    <property type="term" value="P:cilium assembly"/>
    <property type="evidence" value="ECO:0007669"/>
    <property type="project" value="TreeGrafter"/>
</dbReference>
<proteinExistence type="predicted"/>
<dbReference type="GO" id="GO:0070062">
    <property type="term" value="C:extracellular exosome"/>
    <property type="evidence" value="ECO:0007669"/>
    <property type="project" value="TreeGrafter"/>
</dbReference>
<dbReference type="InterPro" id="IPR052628">
    <property type="entry name" value="CFAP70"/>
</dbReference>
<sequence length="182" mass="20965">MKTQLGSISRAHLQLSENRPSSIIPGAEFGPCRTFIVIELVLDKPLIPKKISEDLAIELKPLLSKKEKLPDRTQSAEKAVNEYHRAIIEVSQTILNNMKLQDIQYLVNESSMFAALKEQLKFPIVNLVREKFFRSKPFTAPEEFQFLYLIPKDGEPCLRKLKPEETLVEDCRDPDVQIDRQM</sequence>